<keyword evidence="1" id="KW-0805">Transcription regulation</keyword>
<evidence type="ECO:0000256" key="3">
    <source>
        <dbReference type="ARBA" id="ARBA00023163"/>
    </source>
</evidence>
<keyword evidence="7" id="KW-1185">Reference proteome</keyword>
<evidence type="ECO:0000259" key="5">
    <source>
        <dbReference type="PROSITE" id="PS50949"/>
    </source>
</evidence>
<dbReference type="Gene3D" id="1.10.10.10">
    <property type="entry name" value="Winged helix-like DNA-binding domain superfamily/Winged helix DNA-binding domain"/>
    <property type="match status" value="1"/>
</dbReference>
<dbReference type="CDD" id="cd07377">
    <property type="entry name" value="WHTH_GntR"/>
    <property type="match status" value="1"/>
</dbReference>
<gene>
    <name evidence="6" type="ORF">GCM10025864_12600</name>
</gene>
<comment type="caution">
    <text evidence="6">The sequence shown here is derived from an EMBL/GenBank/DDBJ whole genome shotgun (WGS) entry which is preliminary data.</text>
</comment>
<dbReference type="PROSITE" id="PS50949">
    <property type="entry name" value="HTH_GNTR"/>
    <property type="match status" value="1"/>
</dbReference>
<name>A0ABQ6HYB7_9MICO</name>
<dbReference type="InterPro" id="IPR036390">
    <property type="entry name" value="WH_DNA-bd_sf"/>
</dbReference>
<reference evidence="7" key="1">
    <citation type="journal article" date="2019" name="Int. J. Syst. Evol. Microbiol.">
        <title>The Global Catalogue of Microorganisms (GCM) 10K type strain sequencing project: providing services to taxonomists for standard genome sequencing and annotation.</title>
        <authorList>
            <consortium name="The Broad Institute Genomics Platform"/>
            <consortium name="The Broad Institute Genome Sequencing Center for Infectious Disease"/>
            <person name="Wu L."/>
            <person name="Ma J."/>
        </authorList>
    </citation>
    <scope>NUCLEOTIDE SEQUENCE [LARGE SCALE GENOMIC DNA]</scope>
    <source>
        <strain evidence="7">NBRC 106348</strain>
    </source>
</reference>
<evidence type="ECO:0000313" key="6">
    <source>
        <dbReference type="EMBL" id="GMA23501.1"/>
    </source>
</evidence>
<feature type="compositionally biased region" description="Low complexity" evidence="4">
    <location>
        <begin position="199"/>
        <end position="210"/>
    </location>
</feature>
<evidence type="ECO:0000256" key="1">
    <source>
        <dbReference type="ARBA" id="ARBA00023015"/>
    </source>
</evidence>
<dbReference type="PANTHER" id="PTHR44846:SF16">
    <property type="entry name" value="TRANSCRIPTIONAL REGULATOR PHNF-RELATED"/>
    <property type="match status" value="1"/>
</dbReference>
<dbReference type="InterPro" id="IPR036388">
    <property type="entry name" value="WH-like_DNA-bd_sf"/>
</dbReference>
<evidence type="ECO:0000313" key="7">
    <source>
        <dbReference type="Proteomes" id="UP001157091"/>
    </source>
</evidence>
<dbReference type="PANTHER" id="PTHR44846">
    <property type="entry name" value="MANNOSYL-D-GLYCERATE TRANSPORT/METABOLISM SYSTEM REPRESSOR MNGR-RELATED"/>
    <property type="match status" value="1"/>
</dbReference>
<dbReference type="EMBL" id="BSUK01000001">
    <property type="protein sequence ID" value="GMA23501.1"/>
    <property type="molecule type" value="Genomic_DNA"/>
</dbReference>
<dbReference type="InterPro" id="IPR050679">
    <property type="entry name" value="Bact_HTH_transcr_reg"/>
</dbReference>
<organism evidence="6 7">
    <name type="scientific">Luteimicrobium album</name>
    <dbReference type="NCBI Taxonomy" id="1054550"/>
    <lineage>
        <taxon>Bacteria</taxon>
        <taxon>Bacillati</taxon>
        <taxon>Actinomycetota</taxon>
        <taxon>Actinomycetes</taxon>
        <taxon>Micrococcales</taxon>
        <taxon>Luteimicrobium</taxon>
    </lineage>
</organism>
<dbReference type="Pfam" id="PF07702">
    <property type="entry name" value="UTRA"/>
    <property type="match status" value="1"/>
</dbReference>
<evidence type="ECO:0000256" key="4">
    <source>
        <dbReference type="SAM" id="MobiDB-lite"/>
    </source>
</evidence>
<feature type="domain" description="HTH gntR-type" evidence="5">
    <location>
        <begin position="17"/>
        <end position="85"/>
    </location>
</feature>
<keyword evidence="3" id="KW-0804">Transcription</keyword>
<dbReference type="SMART" id="SM00345">
    <property type="entry name" value="HTH_GNTR"/>
    <property type="match status" value="1"/>
</dbReference>
<keyword evidence="2" id="KW-0238">DNA-binding</keyword>
<sequence length="216" mass="23595">MSALQSFAAAISAERPEPLWLQAAALISEQIARGELAQGARLPSERELCHGLGISRVTLRKALGRLVEDGLLLPSHGRGWYVAQGPSPKEWPNSLESFSETARRMGLESSSRVLCSVRRPATFDEAESLQIAPGALIFQLERVRCLDTMPVAVDSTEIPVDQVVGLDSVDFSSASLYDELAGRGSHRPVPTRPSRRSRWTPTSLGSWTSRRTSRSS</sequence>
<dbReference type="PRINTS" id="PR00035">
    <property type="entry name" value="HTHGNTR"/>
</dbReference>
<dbReference type="InterPro" id="IPR028978">
    <property type="entry name" value="Chorismate_lyase_/UTRA_dom_sf"/>
</dbReference>
<dbReference type="Proteomes" id="UP001157091">
    <property type="component" value="Unassembled WGS sequence"/>
</dbReference>
<dbReference type="Pfam" id="PF00392">
    <property type="entry name" value="GntR"/>
    <property type="match status" value="1"/>
</dbReference>
<protein>
    <recommendedName>
        <fullName evidence="5">HTH gntR-type domain-containing protein</fullName>
    </recommendedName>
</protein>
<dbReference type="InterPro" id="IPR011663">
    <property type="entry name" value="UTRA"/>
</dbReference>
<dbReference type="SUPFAM" id="SSF64288">
    <property type="entry name" value="Chorismate lyase-like"/>
    <property type="match status" value="1"/>
</dbReference>
<proteinExistence type="predicted"/>
<dbReference type="SUPFAM" id="SSF46785">
    <property type="entry name" value="Winged helix' DNA-binding domain"/>
    <property type="match status" value="1"/>
</dbReference>
<dbReference type="InterPro" id="IPR000524">
    <property type="entry name" value="Tscrpt_reg_HTH_GntR"/>
</dbReference>
<feature type="region of interest" description="Disordered" evidence="4">
    <location>
        <begin position="181"/>
        <end position="216"/>
    </location>
</feature>
<evidence type="ECO:0000256" key="2">
    <source>
        <dbReference type="ARBA" id="ARBA00023125"/>
    </source>
</evidence>
<dbReference type="Gene3D" id="3.40.1410.10">
    <property type="entry name" value="Chorismate lyase-like"/>
    <property type="match status" value="1"/>
</dbReference>
<accession>A0ABQ6HYB7</accession>